<reference evidence="2" key="1">
    <citation type="submission" date="2022-01" db="EMBL/GenBank/DDBJ databases">
        <title>Comparative genomics reveals a dynamic genome evolution in the ectomycorrhizal milk-cap (Lactarius) mushrooms.</title>
        <authorList>
            <consortium name="DOE Joint Genome Institute"/>
            <person name="Lebreton A."/>
            <person name="Tang N."/>
            <person name="Kuo A."/>
            <person name="LaButti K."/>
            <person name="Drula E."/>
            <person name="Barry K."/>
            <person name="Clum A."/>
            <person name="Lipzen A."/>
            <person name="Mousain D."/>
            <person name="Ng V."/>
            <person name="Wang R."/>
            <person name="Wang X."/>
            <person name="Dai Y."/>
            <person name="Henrissat B."/>
            <person name="Grigoriev I.V."/>
            <person name="Guerin-Laguette A."/>
            <person name="Yu F."/>
            <person name="Martin F.M."/>
        </authorList>
    </citation>
    <scope>NUCLEOTIDE SEQUENCE</scope>
    <source>
        <strain evidence="2">QP</strain>
    </source>
</reference>
<dbReference type="EMBL" id="JAKELL010000092">
    <property type="protein sequence ID" value="KAH8983111.1"/>
    <property type="molecule type" value="Genomic_DNA"/>
</dbReference>
<keyword evidence="3" id="KW-1185">Reference proteome</keyword>
<protein>
    <submittedName>
        <fullName evidence="2">Uncharacterized protein</fullName>
    </submittedName>
</protein>
<feature type="compositionally biased region" description="Polar residues" evidence="1">
    <location>
        <begin position="598"/>
        <end position="607"/>
    </location>
</feature>
<feature type="region of interest" description="Disordered" evidence="1">
    <location>
        <begin position="345"/>
        <end position="400"/>
    </location>
</feature>
<organism evidence="2 3">
    <name type="scientific">Lactarius akahatsu</name>
    <dbReference type="NCBI Taxonomy" id="416441"/>
    <lineage>
        <taxon>Eukaryota</taxon>
        <taxon>Fungi</taxon>
        <taxon>Dikarya</taxon>
        <taxon>Basidiomycota</taxon>
        <taxon>Agaricomycotina</taxon>
        <taxon>Agaricomycetes</taxon>
        <taxon>Russulales</taxon>
        <taxon>Russulaceae</taxon>
        <taxon>Lactarius</taxon>
    </lineage>
</organism>
<feature type="non-terminal residue" evidence="2">
    <location>
        <position position="1"/>
    </location>
</feature>
<dbReference type="Proteomes" id="UP001201163">
    <property type="component" value="Unassembled WGS sequence"/>
</dbReference>
<evidence type="ECO:0000313" key="2">
    <source>
        <dbReference type="EMBL" id="KAH8983111.1"/>
    </source>
</evidence>
<evidence type="ECO:0000256" key="1">
    <source>
        <dbReference type="SAM" id="MobiDB-lite"/>
    </source>
</evidence>
<name>A0AAD4L9L2_9AGAM</name>
<sequence>LVGPGTLYTNRSSPSFLTNASTGSGCYCTSRGQWPVRQGHGCMSAKTMRASVEVTCNHNCDCGQSPPGGGKAGVDKSSRKALSTSLHLSTMTYFDASFGIANPRTFSAPLGAPTPVEDRSTTQSGHLDGINSIFDFPEGDFCYDSGTLAHDTTGFEPEGGSYVATGDMSANAYLRSLTTTTNATASTSATAAPLFADYGAYTHGFDLLSEPLGWDFSALPTPFLTNASSIPSPPRDDIGGHINTPHAGALASNFVSLSDLLSDFGTIGTFQAEQVSRAPAYWDGINVAPQIQRDDAPTSAPLGMSEDIPPSSWLNYASNTATPINVLTGTTTTWGTGKTGTILGKRARECSGTTHKRRRPSASWVLEEAEGSTKTTHHTLTTSAQQQDKKHTYDSTVQSREARTITAQGLYPHPLLGSSAQQETVGFPDQERPEGRGPLETQHGSRGVMPLRTEGSAEGQDLYAIPSTLTERQRLMLQMTDDDVEHRAIRVIKCKLCPTAKLGSWQCFRRHCNTSEDHPTELAFCNRCGDHFGRRDSEKRHNGKRYQEECRTTPRDQAEWKKKTVKRLFEDFSTKIEHCLRTGEELGPRFAAITQQAMQQAKVPTTSKKQKKIQLGGDS</sequence>
<feature type="region of interest" description="Disordered" evidence="1">
    <location>
        <begin position="598"/>
        <end position="619"/>
    </location>
</feature>
<proteinExistence type="predicted"/>
<accession>A0AAD4L9L2</accession>
<dbReference type="AlphaFoldDB" id="A0AAD4L9L2"/>
<gene>
    <name evidence="2" type="ORF">EDB92DRAFT_2039941</name>
</gene>
<comment type="caution">
    <text evidence="2">The sequence shown here is derived from an EMBL/GenBank/DDBJ whole genome shotgun (WGS) entry which is preliminary data.</text>
</comment>
<evidence type="ECO:0000313" key="3">
    <source>
        <dbReference type="Proteomes" id="UP001201163"/>
    </source>
</evidence>
<feature type="region of interest" description="Disordered" evidence="1">
    <location>
        <begin position="423"/>
        <end position="458"/>
    </location>
</feature>